<evidence type="ECO:0000313" key="2">
    <source>
        <dbReference type="Proteomes" id="UP000066042"/>
    </source>
</evidence>
<organism evidence="1 2">
    <name type="scientific">Thermococcus barophilus</name>
    <dbReference type="NCBI Taxonomy" id="55802"/>
    <lineage>
        <taxon>Archaea</taxon>
        <taxon>Methanobacteriati</taxon>
        <taxon>Methanobacteriota</taxon>
        <taxon>Thermococci</taxon>
        <taxon>Thermococcales</taxon>
        <taxon>Thermococcaceae</taxon>
        <taxon>Thermococcus</taxon>
    </lineage>
</organism>
<dbReference type="GeneID" id="26137593"/>
<dbReference type="Pfam" id="PF08843">
    <property type="entry name" value="AbiEii"/>
    <property type="match status" value="1"/>
</dbReference>
<dbReference type="Gene3D" id="3.10.450.620">
    <property type="entry name" value="JHP933, nucleotidyltransferase-like core domain"/>
    <property type="match status" value="1"/>
</dbReference>
<protein>
    <recommendedName>
        <fullName evidence="3">Nucleotidyl transferase AbiEii/AbiGii toxin family protein</fullName>
    </recommendedName>
</protein>
<evidence type="ECO:0000313" key="1">
    <source>
        <dbReference type="EMBL" id="ALM76274.1"/>
    </source>
</evidence>
<proteinExistence type="predicted"/>
<dbReference type="PATRIC" id="fig|55802.8.peg.2362"/>
<name>A0A0S1XEX3_THEBA</name>
<accession>A0A0S1XEX3</accession>
<dbReference type="AlphaFoldDB" id="A0A0S1XEX3"/>
<dbReference type="RefSeq" id="WP_056934695.1">
    <property type="nucleotide sequence ID" value="NZ_CP013050.1"/>
</dbReference>
<reference evidence="1 2" key="1">
    <citation type="journal article" date="2016" name="Genome Announc.">
        <title>Complete genome sequence of the hyperthermophilic and piezophilic archaeon Thermococcus barophilus Ch5, capable of growth at the expense of hydrogenogenesis from carbon monoxide and formate.</title>
        <authorList>
            <person name="Oger P."/>
            <person name="Sokolova T.G."/>
            <person name="Kozhevnikova D.A."/>
            <person name="Taranov E.A."/>
            <person name="Vannier P."/>
            <person name="Lee H.S."/>
            <person name="Kwon K.K."/>
            <person name="Kang S.G."/>
            <person name="Lee J.H."/>
            <person name="Bonch-Osmolovskaya E.A."/>
            <person name="Lebedinsky A.V."/>
        </authorList>
    </citation>
    <scope>NUCLEOTIDE SEQUENCE [LARGE SCALE GENOMIC DNA]</scope>
    <source>
        <strain evidence="2">Ch5</strain>
    </source>
</reference>
<evidence type="ECO:0008006" key="3">
    <source>
        <dbReference type="Google" id="ProtNLM"/>
    </source>
</evidence>
<sequence length="90" mass="10584">MNREFASFISKKTGIKSLELVERDILLHAILKRLYSDEHFIANYLFKGGTCLVKCYLGYYRFSIDLDFTFSRVEKLSRANMNKINKISCF</sequence>
<dbReference type="Proteomes" id="UP000066042">
    <property type="component" value="Chromosome"/>
</dbReference>
<dbReference type="InterPro" id="IPR014942">
    <property type="entry name" value="AbiEii"/>
</dbReference>
<dbReference type="EMBL" id="CP013050">
    <property type="protein sequence ID" value="ALM76274.1"/>
    <property type="molecule type" value="Genomic_DNA"/>
</dbReference>
<gene>
    <name evidence="1" type="ORF">TBCH5v1_2381</name>
</gene>